<name>A0A517LKB0_9PEZI</name>
<protein>
    <submittedName>
        <fullName evidence="2">Uncharacterized protein</fullName>
    </submittedName>
</protein>
<keyword evidence="1" id="KW-1133">Transmembrane helix</keyword>
<feature type="transmembrane region" description="Helical" evidence="1">
    <location>
        <begin position="356"/>
        <end position="375"/>
    </location>
</feature>
<evidence type="ECO:0000256" key="1">
    <source>
        <dbReference type="SAM" id="Phobius"/>
    </source>
</evidence>
<evidence type="ECO:0000313" key="2">
    <source>
        <dbReference type="EMBL" id="QDS76079.1"/>
    </source>
</evidence>
<dbReference type="Gene3D" id="1.20.58.340">
    <property type="entry name" value="Magnesium transport protein CorA, transmembrane region"/>
    <property type="match status" value="1"/>
</dbReference>
<sequence length="432" mass="49011">MALTGFRIQANSAFQRQQFHSDAELEFDVVTVQRSSPSLTTSSLTKISAREFEPWIQHSTSSQCERALRLVRIDRDNNEILNCSRENFLACFGAFRLETSFLYLIQQVSSGLYHVRSTAADNPARIADVFYVSTLSYSLMWSFDPLWPSASAIFIPRHGNSLWASSQQTFDRFVDQLEYHKDLVDSAYFLLFVATVDTLQWMHKFLEIELYDIRHIEAITGHSSWTSADRQLPDPETLNEMSQSSGRCLSGLFIVSRHLSIVNRMLDSMRNGLEPNVSSYNFNSSKQQATADQSILEGLEILQCQLDNADDLNTYLQNRAKNQISVIFNLLAREDAHQSHEVARAAKEDSSAMKTIAVMTMVFLPGTFFAALFAMPSVPELVSSHFWVYWVFSVPCTILVFVVWLLIMMRVAIVDSLRKLIARGSGSKGEDD</sequence>
<proteinExistence type="predicted"/>
<dbReference type="OrthoDB" id="3693351at2759"/>
<organism evidence="2 3">
    <name type="scientific">Venturia effusa</name>
    <dbReference type="NCBI Taxonomy" id="50376"/>
    <lineage>
        <taxon>Eukaryota</taxon>
        <taxon>Fungi</taxon>
        <taxon>Dikarya</taxon>
        <taxon>Ascomycota</taxon>
        <taxon>Pezizomycotina</taxon>
        <taxon>Dothideomycetes</taxon>
        <taxon>Pleosporomycetidae</taxon>
        <taxon>Venturiales</taxon>
        <taxon>Venturiaceae</taxon>
        <taxon>Venturia</taxon>
    </lineage>
</organism>
<dbReference type="EMBL" id="CP042198">
    <property type="protein sequence ID" value="QDS76079.1"/>
    <property type="molecule type" value="Genomic_DNA"/>
</dbReference>
<dbReference type="AlphaFoldDB" id="A0A517LKB0"/>
<accession>A0A517LKB0</accession>
<gene>
    <name evidence="2" type="ORF">FKW77_006054</name>
</gene>
<keyword evidence="3" id="KW-1185">Reference proteome</keyword>
<keyword evidence="1" id="KW-0472">Membrane</keyword>
<keyword evidence="1" id="KW-0812">Transmembrane</keyword>
<dbReference type="STRING" id="50376.A0A517LKB0"/>
<feature type="transmembrane region" description="Helical" evidence="1">
    <location>
        <begin position="387"/>
        <end position="413"/>
    </location>
</feature>
<dbReference type="Proteomes" id="UP000316270">
    <property type="component" value="Chromosome 14"/>
</dbReference>
<evidence type="ECO:0000313" key="3">
    <source>
        <dbReference type="Proteomes" id="UP000316270"/>
    </source>
</evidence>
<reference evidence="2 3" key="1">
    <citation type="submission" date="2019-07" db="EMBL/GenBank/DDBJ databases">
        <title>Finished genome of Venturia effusa.</title>
        <authorList>
            <person name="Young C.A."/>
            <person name="Cox M.P."/>
            <person name="Ganley A.R.D."/>
            <person name="David W.J."/>
        </authorList>
    </citation>
    <scope>NUCLEOTIDE SEQUENCE [LARGE SCALE GENOMIC DNA]</scope>
    <source>
        <strain evidence="3">albino</strain>
    </source>
</reference>